<dbReference type="SUPFAM" id="SSF53850">
    <property type="entry name" value="Periplasmic binding protein-like II"/>
    <property type="match status" value="1"/>
</dbReference>
<evidence type="ECO:0000256" key="3">
    <source>
        <dbReference type="ARBA" id="ARBA00023125"/>
    </source>
</evidence>
<dbReference type="PATRIC" id="fig|28092.6.peg.5515"/>
<dbReference type="PANTHER" id="PTHR30126">
    <property type="entry name" value="HTH-TYPE TRANSCRIPTIONAL REGULATOR"/>
    <property type="match status" value="1"/>
</dbReference>
<keyword evidence="7" id="KW-1185">Reference proteome</keyword>
<dbReference type="GO" id="GO:0003700">
    <property type="term" value="F:DNA-binding transcription factor activity"/>
    <property type="evidence" value="ECO:0007669"/>
    <property type="project" value="InterPro"/>
</dbReference>
<dbReference type="Gene3D" id="3.40.190.10">
    <property type="entry name" value="Periplasmic binding protein-like II"/>
    <property type="match status" value="2"/>
</dbReference>
<comment type="similarity">
    <text evidence="1">Belongs to the LysR transcriptional regulatory family.</text>
</comment>
<dbReference type="GO" id="GO:0000976">
    <property type="term" value="F:transcription cis-regulatory region binding"/>
    <property type="evidence" value="ECO:0007669"/>
    <property type="project" value="TreeGrafter"/>
</dbReference>
<dbReference type="InterPro" id="IPR036388">
    <property type="entry name" value="WH-like_DNA-bd_sf"/>
</dbReference>
<name>A0A0F5JU74_9BURK</name>
<keyword evidence="4" id="KW-0804">Transcription</keyword>
<dbReference type="OrthoDB" id="5293066at2"/>
<dbReference type="InterPro" id="IPR036390">
    <property type="entry name" value="WH_DNA-bd_sf"/>
</dbReference>
<evidence type="ECO:0000256" key="2">
    <source>
        <dbReference type="ARBA" id="ARBA00023015"/>
    </source>
</evidence>
<gene>
    <name evidence="6" type="ORF">WM40_23450</name>
</gene>
<proteinExistence type="inferred from homology"/>
<dbReference type="RefSeq" id="WP_036012935.1">
    <property type="nucleotide sequence ID" value="NZ_CADFGU010000017.1"/>
</dbReference>
<evidence type="ECO:0000256" key="1">
    <source>
        <dbReference type="ARBA" id="ARBA00009437"/>
    </source>
</evidence>
<dbReference type="InterPro" id="IPR000847">
    <property type="entry name" value="LysR_HTH_N"/>
</dbReference>
<organism evidence="6 7">
    <name type="scientific">Robbsia andropogonis</name>
    <dbReference type="NCBI Taxonomy" id="28092"/>
    <lineage>
        <taxon>Bacteria</taxon>
        <taxon>Pseudomonadati</taxon>
        <taxon>Pseudomonadota</taxon>
        <taxon>Betaproteobacteria</taxon>
        <taxon>Burkholderiales</taxon>
        <taxon>Burkholderiaceae</taxon>
        <taxon>Robbsia</taxon>
    </lineage>
</organism>
<evidence type="ECO:0000313" key="7">
    <source>
        <dbReference type="Proteomes" id="UP000033618"/>
    </source>
</evidence>
<dbReference type="Pfam" id="PF00126">
    <property type="entry name" value="HTH_1"/>
    <property type="match status" value="1"/>
</dbReference>
<evidence type="ECO:0000259" key="5">
    <source>
        <dbReference type="PROSITE" id="PS50931"/>
    </source>
</evidence>
<dbReference type="STRING" id="28092.WM40_23450"/>
<dbReference type="Pfam" id="PF03466">
    <property type="entry name" value="LysR_substrate"/>
    <property type="match status" value="1"/>
</dbReference>
<dbReference type="SUPFAM" id="SSF46785">
    <property type="entry name" value="Winged helix' DNA-binding domain"/>
    <property type="match status" value="1"/>
</dbReference>
<comment type="caution">
    <text evidence="6">The sequence shown here is derived from an EMBL/GenBank/DDBJ whole genome shotgun (WGS) entry which is preliminary data.</text>
</comment>
<dbReference type="PROSITE" id="PS50931">
    <property type="entry name" value="HTH_LYSR"/>
    <property type="match status" value="1"/>
</dbReference>
<dbReference type="PANTHER" id="PTHR30126:SF4">
    <property type="entry name" value="LYSR FAMILY TRANSCRIPTIONAL REGULATOR"/>
    <property type="match status" value="1"/>
</dbReference>
<reference evidence="6 7" key="1">
    <citation type="submission" date="2015-03" db="EMBL/GenBank/DDBJ databases">
        <title>Draft Genome Sequence of Burkholderia andropogonis type strain ICMP2807, isolated from Sorghum bicolor.</title>
        <authorList>
            <person name="Lopes-Santos L."/>
            <person name="Castro D.B."/>
            <person name="Ottoboni L.M."/>
            <person name="Park D."/>
            <person name="Weirc B.S."/>
            <person name="Destefano S.A."/>
        </authorList>
    </citation>
    <scope>NUCLEOTIDE SEQUENCE [LARGE SCALE GENOMIC DNA]</scope>
    <source>
        <strain evidence="6 7">ICMP2807</strain>
    </source>
</reference>
<dbReference type="InterPro" id="IPR005119">
    <property type="entry name" value="LysR_subst-bd"/>
</dbReference>
<keyword evidence="3" id="KW-0238">DNA-binding</keyword>
<dbReference type="Gene3D" id="1.10.10.10">
    <property type="entry name" value="Winged helix-like DNA-binding domain superfamily/Winged helix DNA-binding domain"/>
    <property type="match status" value="1"/>
</dbReference>
<feature type="domain" description="HTH lysR-type" evidence="5">
    <location>
        <begin position="9"/>
        <end position="66"/>
    </location>
</feature>
<dbReference type="EMBL" id="LAQU01000045">
    <property type="protein sequence ID" value="KKB61396.1"/>
    <property type="molecule type" value="Genomic_DNA"/>
</dbReference>
<keyword evidence="2" id="KW-0805">Transcription regulation</keyword>
<accession>A0A0F5JU74</accession>
<dbReference type="AlphaFoldDB" id="A0A0F5JU74"/>
<dbReference type="Proteomes" id="UP000033618">
    <property type="component" value="Unassembled WGS sequence"/>
</dbReference>
<evidence type="ECO:0000313" key="6">
    <source>
        <dbReference type="EMBL" id="KKB61396.1"/>
    </source>
</evidence>
<evidence type="ECO:0000256" key="4">
    <source>
        <dbReference type="ARBA" id="ARBA00023163"/>
    </source>
</evidence>
<protein>
    <submittedName>
        <fullName evidence="6">LysR family transcriptional regulator</fullName>
    </submittedName>
</protein>
<sequence length="313" mass="34037">MQTGGQRRITLEAIELVEAIDRHGSFAAAAERLYRVPSTVSYAVGKLEQEMGIALFIRKGPRVTLTPAGRQLIDDGRWLLRAAADLESRMRQVATGFEAELRLVIDSLIPIDILLDDVRQFEALQCGTQLRLGTGVMSGVWEALREGRADLVVASGDNPAGNGFRTVPVGSTDFVFCVAPGHPLVDRAKERQPDGAPRPLTRDDLLDHTAIVIADSARDVGGRTAGLLNGQKRITVASLADKLCCMRAGLGHGFVPRANVDDLLRRGALCELPTEEGRPGEHFWLAWRAGQGGEALKWWRARLTRPLVPDAVA</sequence>